<name>A0ABV6HYJ2_9PAST</name>
<keyword evidence="2" id="KW-1185">Reference proteome</keyword>
<dbReference type="EMBL" id="JBHLWA010000049">
    <property type="protein sequence ID" value="MFC0323949.1"/>
    <property type="molecule type" value="Genomic_DNA"/>
</dbReference>
<comment type="caution">
    <text evidence="1">The sequence shown here is derived from an EMBL/GenBank/DDBJ whole genome shotgun (WGS) entry which is preliminary data.</text>
</comment>
<protein>
    <submittedName>
        <fullName evidence="1">Uncharacterized protein</fullName>
    </submittedName>
</protein>
<organism evidence="1 2">
    <name type="scientific">Gallibacterium melopsittaci</name>
    <dbReference type="NCBI Taxonomy" id="516063"/>
    <lineage>
        <taxon>Bacteria</taxon>
        <taxon>Pseudomonadati</taxon>
        <taxon>Pseudomonadota</taxon>
        <taxon>Gammaproteobacteria</taxon>
        <taxon>Pasteurellales</taxon>
        <taxon>Pasteurellaceae</taxon>
        <taxon>Gallibacterium</taxon>
    </lineage>
</organism>
<reference evidence="1 2" key="1">
    <citation type="submission" date="2024-09" db="EMBL/GenBank/DDBJ databases">
        <authorList>
            <person name="Sun Q."/>
            <person name="Mori K."/>
        </authorList>
    </citation>
    <scope>NUCLEOTIDE SEQUENCE [LARGE SCALE GENOMIC DNA]</scope>
    <source>
        <strain evidence="1 2">CCM 7538</strain>
    </source>
</reference>
<sequence>MISTNIHSYKHTAIELIPLKSSFVICDVGISEMLEVSNWLEDYIEKHRLTCRVYTKNRMVLGLSYLLNPAWGVLSIASIAAHNFITRNPDYEIARDLANGRVEVVYKG</sequence>
<gene>
    <name evidence="1" type="ORF">ACFFHT_10360</name>
</gene>
<proteinExistence type="predicted"/>
<accession>A0ABV6HYJ2</accession>
<dbReference type="RefSeq" id="WP_382375961.1">
    <property type="nucleotide sequence ID" value="NZ_JBHLWA010000049.1"/>
</dbReference>
<evidence type="ECO:0000313" key="1">
    <source>
        <dbReference type="EMBL" id="MFC0323949.1"/>
    </source>
</evidence>
<dbReference type="Proteomes" id="UP001589769">
    <property type="component" value="Unassembled WGS sequence"/>
</dbReference>
<evidence type="ECO:0000313" key="2">
    <source>
        <dbReference type="Proteomes" id="UP001589769"/>
    </source>
</evidence>